<feature type="region of interest" description="Disordered" evidence="1">
    <location>
        <begin position="99"/>
        <end position="127"/>
    </location>
</feature>
<dbReference type="Pfam" id="PF26421">
    <property type="entry name" value="Avidin_like"/>
    <property type="match status" value="1"/>
</dbReference>
<dbReference type="InterPro" id="IPR058595">
    <property type="entry name" value="Avidin-like"/>
</dbReference>
<gene>
    <name evidence="2" type="ORF">QBA35_06790</name>
</gene>
<accession>A0ABU8AJ01</accession>
<sequence length="127" mass="13676">MARSLDGLVLAPVADQAPGQVGTRTRFVYHERDGEIWAEYAGGDVVRGHLVGTRVGDRLDFRYAQLKTDGTTACGHCVSLVTELADGRVRLAETWEWESRPGSGTSVVEEVGERADPPPGSDPRPTG</sequence>
<keyword evidence="3" id="KW-1185">Reference proteome</keyword>
<organism evidence="2 3">
    <name type="scientific">Streptomyces bottropensis</name>
    <dbReference type="NCBI Taxonomy" id="42235"/>
    <lineage>
        <taxon>Bacteria</taxon>
        <taxon>Bacillati</taxon>
        <taxon>Actinomycetota</taxon>
        <taxon>Actinomycetes</taxon>
        <taxon>Kitasatosporales</taxon>
        <taxon>Streptomycetaceae</taxon>
        <taxon>Streptomyces</taxon>
    </lineage>
</organism>
<evidence type="ECO:0008006" key="4">
    <source>
        <dbReference type="Google" id="ProtNLM"/>
    </source>
</evidence>
<name>A0ABU8AJ01_9ACTN</name>
<evidence type="ECO:0000313" key="2">
    <source>
        <dbReference type="EMBL" id="MEH0633080.1"/>
    </source>
</evidence>
<feature type="compositionally biased region" description="Pro residues" evidence="1">
    <location>
        <begin position="117"/>
        <end position="127"/>
    </location>
</feature>
<dbReference type="EMBL" id="JARULZ010000001">
    <property type="protein sequence ID" value="MEH0633080.1"/>
    <property type="molecule type" value="Genomic_DNA"/>
</dbReference>
<proteinExistence type="predicted"/>
<protein>
    <recommendedName>
        <fullName evidence="4">N-acetylglutamate synthase</fullName>
    </recommendedName>
</protein>
<reference evidence="2" key="1">
    <citation type="submission" date="2023-04" db="EMBL/GenBank/DDBJ databases">
        <title>Genomic diversity of scab-causing Streptomyces spp. in the province of Quebec, Canada.</title>
        <authorList>
            <person name="Biessy A."/>
            <person name="Cadieux M."/>
            <person name="Ciotola M."/>
            <person name="Filion M."/>
        </authorList>
    </citation>
    <scope>NUCLEOTIDE SEQUENCE</scope>
    <source>
        <strain evidence="2">B21-115</strain>
    </source>
</reference>
<evidence type="ECO:0000313" key="3">
    <source>
        <dbReference type="Proteomes" id="UP001310290"/>
    </source>
</evidence>
<comment type="caution">
    <text evidence="2">The sequence shown here is derived from an EMBL/GenBank/DDBJ whole genome shotgun (WGS) entry which is preliminary data.</text>
</comment>
<evidence type="ECO:0000256" key="1">
    <source>
        <dbReference type="SAM" id="MobiDB-lite"/>
    </source>
</evidence>
<dbReference type="RefSeq" id="WP_334658015.1">
    <property type="nucleotide sequence ID" value="NZ_JARULZ010000001.1"/>
</dbReference>
<dbReference type="Proteomes" id="UP001310290">
    <property type="component" value="Unassembled WGS sequence"/>
</dbReference>